<dbReference type="InterPro" id="IPR011009">
    <property type="entry name" value="Kinase-like_dom_sf"/>
</dbReference>
<gene>
    <name evidence="3" type="primary">LOC111347947</name>
</gene>
<proteinExistence type="predicted"/>
<feature type="domain" description="CHK kinase-like" evidence="1">
    <location>
        <begin position="131"/>
        <end position="330"/>
    </location>
</feature>
<dbReference type="AlphaFoldDB" id="A0A9J7IID6"/>
<dbReference type="Gene3D" id="3.90.1200.10">
    <property type="match status" value="1"/>
</dbReference>
<dbReference type="OrthoDB" id="7419139at2759"/>
<dbReference type="GeneID" id="111347947"/>
<dbReference type="PANTHER" id="PTHR11012:SF48">
    <property type="entry name" value="CHK KINASE-LIKE DOMAIN-CONTAINING PROTEIN-RELATED"/>
    <property type="match status" value="1"/>
</dbReference>
<organism evidence="2 3">
    <name type="scientific">Spodoptera litura</name>
    <name type="common">Asian cotton leafworm</name>
    <dbReference type="NCBI Taxonomy" id="69820"/>
    <lineage>
        <taxon>Eukaryota</taxon>
        <taxon>Metazoa</taxon>
        <taxon>Ecdysozoa</taxon>
        <taxon>Arthropoda</taxon>
        <taxon>Hexapoda</taxon>
        <taxon>Insecta</taxon>
        <taxon>Pterygota</taxon>
        <taxon>Neoptera</taxon>
        <taxon>Endopterygota</taxon>
        <taxon>Lepidoptera</taxon>
        <taxon>Glossata</taxon>
        <taxon>Ditrysia</taxon>
        <taxon>Noctuoidea</taxon>
        <taxon>Noctuidae</taxon>
        <taxon>Amphipyrinae</taxon>
        <taxon>Spodoptera</taxon>
    </lineage>
</organism>
<dbReference type="Pfam" id="PF02958">
    <property type="entry name" value="EcKL"/>
    <property type="match status" value="1"/>
</dbReference>
<dbReference type="SMART" id="SM00587">
    <property type="entry name" value="CHK"/>
    <property type="match status" value="1"/>
</dbReference>
<sequence length="427" mass="49845">MIKMVGEVTSRVLLEDVLSEKQVHHIVKQATGADTWALRASDVTPAADGMAGFLADHKRVRLDVAVDGQVKHIHLFIKRIPLNNQPKADLITNNNYFRREQFMFQVLEEIRDHNDPNPWCPKAYIYTDSVIVMPDLSVEGYASPYYLDTLDYEHLMLGMAALARFRFHAAFTNYETKKSIANNRPYNTNDQHGNLLTEPTFCDCPFMKSCAKLTANFLKAYSCKPYRNLPDLEAKIGKQNLVACDTMREWKGTLNVLIHKDLWVNNIMFKYQDNELVNAMIVDFQLIRYTPPAFDVMTFMYLTTSRSFREQYERELCDRYFAVFCQHLDDDSKRRVKELGYDKASFLQWCEQSRMFGLLESVAIHPFVLMHPKIAQKTFDDPETYDRLVNEDRTEPVLAYAQQCARYRDRMLEVSEEFVERYVLSES</sequence>
<evidence type="ECO:0000313" key="2">
    <source>
        <dbReference type="Proteomes" id="UP000301870"/>
    </source>
</evidence>
<accession>A0A9J7IID6</accession>
<dbReference type="InterPro" id="IPR015897">
    <property type="entry name" value="CHK_kinase-like"/>
</dbReference>
<dbReference type="PANTHER" id="PTHR11012">
    <property type="entry name" value="PROTEIN KINASE-LIKE DOMAIN-CONTAINING"/>
    <property type="match status" value="1"/>
</dbReference>
<evidence type="ECO:0000313" key="3">
    <source>
        <dbReference type="RefSeq" id="XP_022814125.1"/>
    </source>
</evidence>
<dbReference type="Proteomes" id="UP000301870">
    <property type="component" value="Chromosome 6"/>
</dbReference>
<protein>
    <submittedName>
        <fullName evidence="3">Uncharacterized protein LOC111347947</fullName>
    </submittedName>
</protein>
<name>A0A9J7IID6_SPOLT</name>
<dbReference type="SUPFAM" id="SSF56112">
    <property type="entry name" value="Protein kinase-like (PK-like)"/>
    <property type="match status" value="1"/>
</dbReference>
<reference evidence="3" key="1">
    <citation type="submission" date="2025-08" db="UniProtKB">
        <authorList>
            <consortium name="RefSeq"/>
        </authorList>
    </citation>
    <scope>IDENTIFICATION</scope>
    <source>
        <strain evidence="3">Ishihara</strain>
        <tissue evidence="3">Whole body</tissue>
    </source>
</reference>
<evidence type="ECO:0000259" key="1">
    <source>
        <dbReference type="SMART" id="SM00587"/>
    </source>
</evidence>
<dbReference type="RefSeq" id="XP_022814125.1">
    <property type="nucleotide sequence ID" value="XM_022958357.1"/>
</dbReference>
<dbReference type="InterPro" id="IPR004119">
    <property type="entry name" value="EcKL"/>
</dbReference>
<keyword evidence="2" id="KW-1185">Reference proteome</keyword>
<dbReference type="KEGG" id="sliu:111347947"/>